<dbReference type="Gene3D" id="1.10.443.10">
    <property type="entry name" value="Intergrase catalytic core"/>
    <property type="match status" value="1"/>
</dbReference>
<organism evidence="10">
    <name type="scientific">uncultured Caudovirales phage</name>
    <dbReference type="NCBI Taxonomy" id="2100421"/>
    <lineage>
        <taxon>Viruses</taxon>
        <taxon>Duplodnaviria</taxon>
        <taxon>Heunggongvirae</taxon>
        <taxon>Uroviricota</taxon>
        <taxon>Caudoviricetes</taxon>
        <taxon>Peduoviridae</taxon>
        <taxon>Maltschvirus</taxon>
        <taxon>Maltschvirus maltsch</taxon>
    </lineage>
</organism>
<feature type="domain" description="Tyr recombinase" evidence="9">
    <location>
        <begin position="173"/>
        <end position="346"/>
    </location>
</feature>
<evidence type="ECO:0000313" key="10">
    <source>
        <dbReference type="EMBL" id="CAB4165324.1"/>
    </source>
</evidence>
<feature type="compositionally biased region" description="Basic residues" evidence="8">
    <location>
        <begin position="375"/>
        <end position="385"/>
    </location>
</feature>
<protein>
    <recommendedName>
        <fullName evidence="2">Integrase</fullName>
    </recommendedName>
</protein>
<dbReference type="GO" id="GO:0003677">
    <property type="term" value="F:DNA binding"/>
    <property type="evidence" value="ECO:0007669"/>
    <property type="project" value="InterPro"/>
</dbReference>
<reference evidence="10" key="1">
    <citation type="submission" date="2020-04" db="EMBL/GenBank/DDBJ databases">
        <authorList>
            <person name="Chiriac C."/>
            <person name="Salcher M."/>
            <person name="Ghai R."/>
            <person name="Kavagutti S V."/>
        </authorList>
    </citation>
    <scope>NUCLEOTIDE SEQUENCE</scope>
</reference>
<evidence type="ECO:0000256" key="3">
    <source>
        <dbReference type="ARBA" id="ARBA00022679"/>
    </source>
</evidence>
<feature type="region of interest" description="Disordered" evidence="8">
    <location>
        <begin position="366"/>
        <end position="388"/>
    </location>
</feature>
<evidence type="ECO:0000256" key="8">
    <source>
        <dbReference type="SAM" id="MobiDB-lite"/>
    </source>
</evidence>
<evidence type="ECO:0000256" key="6">
    <source>
        <dbReference type="ARBA" id="ARBA00023172"/>
    </source>
</evidence>
<keyword evidence="4" id="KW-0378">Hydrolase</keyword>
<proteinExistence type="inferred from homology"/>
<dbReference type="GO" id="GO:0006310">
    <property type="term" value="P:DNA recombination"/>
    <property type="evidence" value="ECO:0007669"/>
    <property type="project" value="UniProtKB-KW"/>
</dbReference>
<keyword evidence="5" id="KW-0229">DNA integration</keyword>
<dbReference type="GO" id="GO:0044826">
    <property type="term" value="P:viral genome integration into host DNA"/>
    <property type="evidence" value="ECO:0007669"/>
    <property type="project" value="UniProtKB-KW"/>
</dbReference>
<evidence type="ECO:0000256" key="7">
    <source>
        <dbReference type="ARBA" id="ARBA00023195"/>
    </source>
</evidence>
<dbReference type="GO" id="GO:0075713">
    <property type="term" value="P:establishment of integrated proviral latency"/>
    <property type="evidence" value="ECO:0007669"/>
    <property type="project" value="UniProtKB-KW"/>
</dbReference>
<dbReference type="PANTHER" id="PTHR30349:SF64">
    <property type="entry name" value="PROPHAGE INTEGRASE INTD-RELATED"/>
    <property type="match status" value="1"/>
</dbReference>
<evidence type="ECO:0000256" key="4">
    <source>
        <dbReference type="ARBA" id="ARBA00022801"/>
    </source>
</evidence>
<keyword evidence="3" id="KW-0808">Transferase</keyword>
<dbReference type="PROSITE" id="PS51898">
    <property type="entry name" value="TYR_RECOMBINASE"/>
    <property type="match status" value="1"/>
</dbReference>
<evidence type="ECO:0000256" key="1">
    <source>
        <dbReference type="ARBA" id="ARBA00008857"/>
    </source>
</evidence>
<dbReference type="GO" id="GO:0015074">
    <property type="term" value="P:DNA integration"/>
    <property type="evidence" value="ECO:0007669"/>
    <property type="project" value="UniProtKB-KW"/>
</dbReference>
<gene>
    <name evidence="10" type="ORF">UFOVP822_36</name>
</gene>
<dbReference type="InterPro" id="IPR002104">
    <property type="entry name" value="Integrase_catalytic"/>
</dbReference>
<dbReference type="InterPro" id="IPR013762">
    <property type="entry name" value="Integrase-like_cat_sf"/>
</dbReference>
<dbReference type="CDD" id="cd00397">
    <property type="entry name" value="DNA_BRE_C"/>
    <property type="match status" value="1"/>
</dbReference>
<keyword evidence="6" id="KW-0233">DNA recombination</keyword>
<dbReference type="GO" id="GO:0016740">
    <property type="term" value="F:transferase activity"/>
    <property type="evidence" value="ECO:0007669"/>
    <property type="project" value="UniProtKB-KW"/>
</dbReference>
<keyword evidence="7" id="KW-1160">Virus entry into host cell</keyword>
<dbReference type="PANTHER" id="PTHR30349">
    <property type="entry name" value="PHAGE INTEGRASE-RELATED"/>
    <property type="match status" value="1"/>
</dbReference>
<accession>A0A6J5PCQ3</accession>
<dbReference type="InterPro" id="IPR011010">
    <property type="entry name" value="DNA_brk_join_enz"/>
</dbReference>
<dbReference type="SUPFAM" id="SSF56349">
    <property type="entry name" value="DNA breaking-rejoining enzymes"/>
    <property type="match status" value="1"/>
</dbReference>
<evidence type="ECO:0000256" key="5">
    <source>
        <dbReference type="ARBA" id="ARBA00022908"/>
    </source>
</evidence>
<keyword evidence="7" id="KW-1179">Viral genome integration</keyword>
<name>A0A6J5PCQ3_9CAUD</name>
<evidence type="ECO:0000256" key="2">
    <source>
        <dbReference type="ARBA" id="ARBA00016082"/>
    </source>
</evidence>
<dbReference type="EMBL" id="LR796775">
    <property type="protein sequence ID" value="CAB4165324.1"/>
    <property type="molecule type" value="Genomic_DNA"/>
</dbReference>
<dbReference type="GO" id="GO:0016787">
    <property type="term" value="F:hydrolase activity"/>
    <property type="evidence" value="ECO:0007669"/>
    <property type="project" value="UniProtKB-KW"/>
</dbReference>
<dbReference type="InterPro" id="IPR050090">
    <property type="entry name" value="Tyrosine_recombinase_XerCD"/>
</dbReference>
<comment type="similarity">
    <text evidence="1">Belongs to the 'phage' integrase family.</text>
</comment>
<sequence>MRRILRERYYDEFGVRCHPAKATSKRKETSKIYYGFNVIPGSRRPIPLAATKAESAAMLAKLIAGTETPKTKTLAGHLANWAAALALAGITQARQREVVAKVKRILDAAGVLHSKTISAEQARSVFTRWDAEKRRWSAQTKTHYLKSLNQFLRHASLPAIRITLPVIRSNKTYQRGALTIEQANALVTTTSSSPATFRGLTGHRRALLYRLILTTGIRRKEAMSLTAGHLEQSRLTLLAGETKNRRQAEIDLGPALSTELATLSGQLFPGTWGDRSAVMVRRDAAAAGVTTSHRLDLHSLRHTFITWCAAKFRIEITQKLARHSTSVLTLDFYTHAKNDDINAAAAALENELLGCALGCAIEEEKDHGENTPPLKNRRKTAKKMRPIGVEPITYGSEDRCSIQKSQVKN</sequence>
<evidence type="ECO:0000259" key="9">
    <source>
        <dbReference type="PROSITE" id="PS51898"/>
    </source>
</evidence>